<accession>A0ABM5V484</accession>
<protein>
    <submittedName>
        <fullName evidence="2">Uncharacterized protein</fullName>
    </submittedName>
</protein>
<keyword evidence="3" id="KW-1185">Reference proteome</keyword>
<proteinExistence type="predicted"/>
<keyword evidence="1" id="KW-1133">Transmembrane helix</keyword>
<gene>
    <name evidence="2" type="ORF">F506_18255</name>
</gene>
<keyword evidence="1" id="KW-0812">Transmembrane</keyword>
<evidence type="ECO:0000313" key="3">
    <source>
        <dbReference type="Proteomes" id="UP000063429"/>
    </source>
</evidence>
<keyword evidence="1" id="KW-0472">Membrane</keyword>
<reference evidence="3" key="1">
    <citation type="journal article" date="2015" name="Genome Announc.">
        <title>Complete Genome Sequence of Herbaspirillum hiltneri N3 (DSM 17495), Isolated from Surface-Sterilized Wheat Roots.</title>
        <authorList>
            <person name="Guizelini D."/>
            <person name="Saizaki P.M."/>
            <person name="Coimbra N.A."/>
            <person name="Weiss V.A."/>
            <person name="Faoro H."/>
            <person name="Sfeir M.Z."/>
            <person name="Baura V.A."/>
            <person name="Monteiro R.A."/>
            <person name="Chubatsu L.S."/>
            <person name="Souza E.M."/>
            <person name="Cruz L.M."/>
            <person name="Pedrosa F.O."/>
            <person name="Raittz R.T."/>
            <person name="Marchaukoski J.N."/>
            <person name="Steffens M.B."/>
        </authorList>
    </citation>
    <scope>NUCLEOTIDE SEQUENCE [LARGE SCALE GENOMIC DNA]</scope>
    <source>
        <strain evidence="3">N3</strain>
    </source>
</reference>
<dbReference type="RefSeq" id="WP_053199787.1">
    <property type="nucleotide sequence ID" value="NZ_CP011409.1"/>
</dbReference>
<organism evidence="2 3">
    <name type="scientific">Herbaspirillum hiltneri N3</name>
    <dbReference type="NCBI Taxonomy" id="1262470"/>
    <lineage>
        <taxon>Bacteria</taxon>
        <taxon>Pseudomonadati</taxon>
        <taxon>Pseudomonadota</taxon>
        <taxon>Betaproteobacteria</taxon>
        <taxon>Burkholderiales</taxon>
        <taxon>Oxalobacteraceae</taxon>
        <taxon>Herbaspirillum</taxon>
    </lineage>
</organism>
<dbReference type="EMBL" id="CP011409">
    <property type="protein sequence ID" value="AKZ64343.1"/>
    <property type="molecule type" value="Genomic_DNA"/>
</dbReference>
<sequence>MPNIVTNNLMFFLPMAFAGLVLFGEVPVASKFVRTVLRTIGAVGGALIALLVLEVLPVLI</sequence>
<dbReference type="Proteomes" id="UP000063429">
    <property type="component" value="Chromosome"/>
</dbReference>
<name>A0ABM5V484_9BURK</name>
<evidence type="ECO:0000313" key="2">
    <source>
        <dbReference type="EMBL" id="AKZ64343.1"/>
    </source>
</evidence>
<feature type="transmembrane region" description="Helical" evidence="1">
    <location>
        <begin position="40"/>
        <end position="59"/>
    </location>
</feature>
<evidence type="ECO:0000256" key="1">
    <source>
        <dbReference type="SAM" id="Phobius"/>
    </source>
</evidence>